<name>A0A1T3MMU4_9FLAO</name>
<reference evidence="2 3" key="1">
    <citation type="submission" date="2016-06" db="EMBL/GenBank/DDBJ databases">
        <title>Revisiting the taxonomy of the Elizabethkingia Genus based on Whole-Genome Sequencing, Optical Mapping, and MALDI-TOF.</title>
        <authorList>
            <person name="Nicholson A.C."/>
        </authorList>
    </citation>
    <scope>NUCLEOTIDE SEQUENCE [LARGE SCALE GENOMIC DNA]</scope>
    <source>
        <strain evidence="2 3">G4070</strain>
    </source>
</reference>
<dbReference type="AlphaFoldDB" id="A0A1T3MMU4"/>
<evidence type="ECO:0000256" key="1">
    <source>
        <dbReference type="SAM" id="MobiDB-lite"/>
    </source>
</evidence>
<dbReference type="EMBL" id="MAHX01000013">
    <property type="protein sequence ID" value="OPC65925.1"/>
    <property type="molecule type" value="Genomic_DNA"/>
</dbReference>
<feature type="compositionally biased region" description="Low complexity" evidence="1">
    <location>
        <begin position="259"/>
        <end position="269"/>
    </location>
</feature>
<dbReference type="Proteomes" id="UP000190813">
    <property type="component" value="Unassembled WGS sequence"/>
</dbReference>
<gene>
    <name evidence="2" type="ORF">BAZ10_01435</name>
</gene>
<dbReference type="RefSeq" id="WP_078771523.1">
    <property type="nucleotide sequence ID" value="NZ_CBCSBR010000055.1"/>
</dbReference>
<keyword evidence="3" id="KW-1185">Reference proteome</keyword>
<organism evidence="2 3">
    <name type="scientific">Elizabethkingia occulta</name>
    <dbReference type="NCBI Taxonomy" id="1867263"/>
    <lineage>
        <taxon>Bacteria</taxon>
        <taxon>Pseudomonadati</taxon>
        <taxon>Bacteroidota</taxon>
        <taxon>Flavobacteriia</taxon>
        <taxon>Flavobacteriales</taxon>
        <taxon>Weeksellaceae</taxon>
        <taxon>Elizabethkingia</taxon>
    </lineage>
</organism>
<protein>
    <recommendedName>
        <fullName evidence="4">Transglycosylase SLT domain-containing protein</fullName>
    </recommendedName>
</protein>
<comment type="caution">
    <text evidence="2">The sequence shown here is derived from an EMBL/GenBank/DDBJ whole genome shotgun (WGS) entry which is preliminary data.</text>
</comment>
<evidence type="ECO:0000313" key="3">
    <source>
        <dbReference type="Proteomes" id="UP000190813"/>
    </source>
</evidence>
<evidence type="ECO:0008006" key="4">
    <source>
        <dbReference type="Google" id="ProtNLM"/>
    </source>
</evidence>
<evidence type="ECO:0000313" key="2">
    <source>
        <dbReference type="EMBL" id="OPC65925.1"/>
    </source>
</evidence>
<accession>A0A1T3MMU4</accession>
<proteinExistence type="predicted"/>
<sequence length="907" mass="102517">MGKLTIIGNDKPVIGKKEMYSVSSVSDWLSPLKSIQNPLQVPKAHWEVMVQTKTGWRKGGSDKEGQIVPYIFGQKSLLHKGIKIVVRQGEDSGELVVHPQRAKEPKITRVELLDANYKPIPKGKKLSYKDTIIARAYCVEMFGMSIAFTLWEDDAQGEGHNPVVNAMNKINPVPVLSRVNEKGMAEAVFRLPFYTMAVLIANARTAPGDKSEGATHEYYVTADVVSKSIQKASPNVNVVNPAYNPTPPRKRELPKGNAPSPAKPKTTPAPEKPKPKPDSPKFPVTTGGKKSDDPQGKILSAEFVDDKGNRLHSSKVGTIVVVKIISKDMKNKKVKIKIWEEDNFEWTNDLIYEKDYVLVGDTNFIGVQLTKQMFDKAKGFGTDSSRQDYFIEVIHHDTSVKSAVMPVSADAIPTEVPSGDTATAVEKTKKPINSCICKEQYKDLIWGGKVSCEFRKKVVQIAKNLGLPQDKNEGANRLMAVMALETMGTFNHKYDNGMGYYGLIQFGDSAASTLKTTTSALIKMTAIQQLDYVEKHIALKKDKIKNLTDLYLCILLPNLTGKGNEDNYVLWTNSREAYYNNPAFHKEDGEWENQVDTGKKDKKGRTIYKRGYDKNVEAKTYMWEVKKAIEGWYQKGSEHKAKTYECQLDNNSNEKINATGIVTYHIYDSGRIEKHIPKIIKPEYAKKYKYVYHDKENKEHDICITDWHITTKKLRSKKKLYSKPTHSKVLSDDIVNEGQTKRRVIYENGDVAEYGSNKGDTFWRLYVSTSEKIELVKMPEKVNYVKYSFSGTKRQYTGPNYFAGFIGALAKTGYSILTTGSCFKYGSCFPSQFHVNGESIDTKYLWKLEEDQKFIDTMMFFHFGERKVGNDAYFKKLKNTSDGGDLHDDHLHSGNFDETKIKIIKEK</sequence>
<feature type="region of interest" description="Disordered" evidence="1">
    <location>
        <begin position="236"/>
        <end position="296"/>
    </location>
</feature>